<dbReference type="Pfam" id="PF04892">
    <property type="entry name" value="VanZ"/>
    <property type="match status" value="1"/>
</dbReference>
<gene>
    <name evidence="3" type="ORF">E2980_01665</name>
</gene>
<evidence type="ECO:0000313" key="4">
    <source>
        <dbReference type="Proteomes" id="UP000297900"/>
    </source>
</evidence>
<feature type="transmembrane region" description="Helical" evidence="1">
    <location>
        <begin position="131"/>
        <end position="151"/>
    </location>
</feature>
<keyword evidence="1" id="KW-0472">Membrane</keyword>
<evidence type="ECO:0000256" key="1">
    <source>
        <dbReference type="SAM" id="Phobius"/>
    </source>
</evidence>
<reference evidence="3 4" key="1">
    <citation type="submission" date="2019-03" db="EMBL/GenBank/DDBJ databases">
        <title>Cohnella endophytica sp. nov., a novel endophytic bacterium isolated from bark of Sonneratia apetala.</title>
        <authorList>
            <person name="Tuo L."/>
        </authorList>
    </citation>
    <scope>NUCLEOTIDE SEQUENCE [LARGE SCALE GENOMIC DNA]</scope>
    <source>
        <strain evidence="3 4">CCTCC AB 208254</strain>
    </source>
</reference>
<accession>A0A4Y8M7C3</accession>
<dbReference type="InterPro" id="IPR006976">
    <property type="entry name" value="VanZ-like"/>
</dbReference>
<keyword evidence="1" id="KW-1133">Transmembrane helix</keyword>
<dbReference type="EMBL" id="SOMN01000001">
    <property type="protein sequence ID" value="TFE31886.1"/>
    <property type="molecule type" value="Genomic_DNA"/>
</dbReference>
<dbReference type="OrthoDB" id="291892at2"/>
<dbReference type="Proteomes" id="UP000297900">
    <property type="component" value="Unassembled WGS sequence"/>
</dbReference>
<name>A0A4Y8M7C3_9BACL</name>
<keyword evidence="1" id="KW-0812">Transmembrane</keyword>
<protein>
    <submittedName>
        <fullName evidence="3">VanZ family protein</fullName>
    </submittedName>
</protein>
<comment type="caution">
    <text evidence="3">The sequence shown here is derived from an EMBL/GenBank/DDBJ whole genome shotgun (WGS) entry which is preliminary data.</text>
</comment>
<feature type="transmembrane region" description="Helical" evidence="1">
    <location>
        <begin position="70"/>
        <end position="89"/>
    </location>
</feature>
<dbReference type="NCBIfam" id="NF037970">
    <property type="entry name" value="vanZ_1"/>
    <property type="match status" value="1"/>
</dbReference>
<keyword evidence="4" id="KW-1185">Reference proteome</keyword>
<feature type="domain" description="VanZ-like" evidence="2">
    <location>
        <begin position="36"/>
        <end position="147"/>
    </location>
</feature>
<sequence length="162" mass="18151">MTQNSIVPNHEISFTLEGIERGGVPLSQRWRYVPALLCMAAIFISSSRSGDQLDSVLPWVQKWLPGLTDFNPMHYVAYFILGLTVAYALGKRAAAWSGVLINVLVCLLYGLTDEWHQAYVPMRSPDPRDLLHDGMGAVAAGLLVMLLYTLFNRRSSRYYTGK</sequence>
<proteinExistence type="predicted"/>
<evidence type="ECO:0000259" key="2">
    <source>
        <dbReference type="Pfam" id="PF04892"/>
    </source>
</evidence>
<evidence type="ECO:0000313" key="3">
    <source>
        <dbReference type="EMBL" id="TFE31886.1"/>
    </source>
</evidence>
<dbReference type="AlphaFoldDB" id="A0A4Y8M7C3"/>
<organism evidence="3 4">
    <name type="scientific">Cohnella luojiensis</name>
    <dbReference type="NCBI Taxonomy" id="652876"/>
    <lineage>
        <taxon>Bacteria</taxon>
        <taxon>Bacillati</taxon>
        <taxon>Bacillota</taxon>
        <taxon>Bacilli</taxon>
        <taxon>Bacillales</taxon>
        <taxon>Paenibacillaceae</taxon>
        <taxon>Cohnella</taxon>
    </lineage>
</organism>
<feature type="transmembrane region" description="Helical" evidence="1">
    <location>
        <begin position="94"/>
        <end position="111"/>
    </location>
</feature>